<dbReference type="EMBL" id="PDKK01000001">
    <property type="protein sequence ID" value="RXK08351.1"/>
    <property type="molecule type" value="Genomic_DNA"/>
</dbReference>
<dbReference type="Proteomes" id="UP000289758">
    <property type="component" value="Unassembled WGS sequence"/>
</dbReference>
<evidence type="ECO:0000313" key="4">
    <source>
        <dbReference type="Proteomes" id="UP000289758"/>
    </source>
</evidence>
<evidence type="ECO:0000256" key="1">
    <source>
        <dbReference type="ARBA" id="ARBA00022988"/>
    </source>
</evidence>
<evidence type="ECO:0000313" key="3">
    <source>
        <dbReference type="EMBL" id="RXK08351.1"/>
    </source>
</evidence>
<reference evidence="3 4" key="1">
    <citation type="submission" date="2017-10" db="EMBL/GenBank/DDBJ databases">
        <title>Genomics of the genus Arcobacter.</title>
        <authorList>
            <person name="Perez-Cataluna A."/>
            <person name="Figueras M.J."/>
        </authorList>
    </citation>
    <scope>NUCLEOTIDE SEQUENCE [LARGE SCALE GENOMIC DNA]</scope>
    <source>
        <strain evidence="3 4">CECT 8441</strain>
    </source>
</reference>
<dbReference type="GO" id="GO:0016151">
    <property type="term" value="F:nickel cation binding"/>
    <property type="evidence" value="ECO:0007669"/>
    <property type="project" value="InterPro"/>
</dbReference>
<dbReference type="InterPro" id="IPR038277">
    <property type="entry name" value="UreF_sf"/>
</dbReference>
<gene>
    <name evidence="3" type="ORF">CRV07_00675</name>
</gene>
<organism evidence="3 4">
    <name type="scientific">Halarcobacter ebronensis</name>
    <dbReference type="NCBI Taxonomy" id="1462615"/>
    <lineage>
        <taxon>Bacteria</taxon>
        <taxon>Pseudomonadati</taxon>
        <taxon>Campylobacterota</taxon>
        <taxon>Epsilonproteobacteria</taxon>
        <taxon>Campylobacterales</taxon>
        <taxon>Arcobacteraceae</taxon>
        <taxon>Halarcobacter</taxon>
    </lineage>
</organism>
<dbReference type="Gene3D" id="1.10.4190.10">
    <property type="entry name" value="Urease accessory protein UreF"/>
    <property type="match status" value="1"/>
</dbReference>
<keyword evidence="1" id="KW-0996">Nickel insertion</keyword>
<evidence type="ECO:0000256" key="2">
    <source>
        <dbReference type="ARBA" id="ARBA00023186"/>
    </source>
</evidence>
<dbReference type="PANTHER" id="PTHR33620">
    <property type="entry name" value="UREASE ACCESSORY PROTEIN F"/>
    <property type="match status" value="1"/>
</dbReference>
<dbReference type="AlphaFoldDB" id="A0A4Q1AY91"/>
<proteinExistence type="predicted"/>
<comment type="caution">
    <text evidence="3">The sequence shown here is derived from an EMBL/GenBank/DDBJ whole genome shotgun (WGS) entry which is preliminary data.</text>
</comment>
<sequence>MLITATKMNSLALSRFIQLLDGIFPSGAFVHSFGLEPHVVLNLVNDKKSLKNFLENIVEDQYQHMEFSVVKKVFILLEQNNLNLLIKEDKKFASMLSFEYAKASKDLGENYLKHIDFKIKKTIVSEYYKNVKENKTYGNELFILSSYAYELGLDEDTFLLLWCKKTLINITSASLKISRIKPSEIQQILFGFDEILEEKIKNSSKNVSNFNPLFEEVIFSHLNLEPKMFVT</sequence>
<accession>A0A4Q1AY91</accession>
<dbReference type="OrthoDB" id="9798772at2"/>
<dbReference type="Pfam" id="PF01730">
    <property type="entry name" value="UreF"/>
    <property type="match status" value="1"/>
</dbReference>
<protein>
    <submittedName>
        <fullName evidence="3">Urease</fullName>
    </submittedName>
</protein>
<dbReference type="PANTHER" id="PTHR33620:SF1">
    <property type="entry name" value="UREASE ACCESSORY PROTEIN F"/>
    <property type="match status" value="1"/>
</dbReference>
<dbReference type="InterPro" id="IPR002639">
    <property type="entry name" value="UreF"/>
</dbReference>
<keyword evidence="4" id="KW-1185">Reference proteome</keyword>
<name>A0A4Q1AY91_9BACT</name>
<keyword evidence="2" id="KW-0143">Chaperone</keyword>